<evidence type="ECO:0000313" key="2">
    <source>
        <dbReference type="EMBL" id="VDP80327.1"/>
    </source>
</evidence>
<accession>A0A183AJM0</accession>
<dbReference type="OrthoDB" id="10487818at2759"/>
<dbReference type="WBParaSite" id="ECPE_0000717101-mRNA-1">
    <property type="protein sequence ID" value="ECPE_0000717101-mRNA-1"/>
    <property type="gene ID" value="ECPE_0000717101"/>
</dbReference>
<gene>
    <name evidence="2" type="ORF">ECPE_LOCUS7155</name>
</gene>
<protein>
    <submittedName>
        <fullName evidence="2 4">Uncharacterized protein</fullName>
    </submittedName>
</protein>
<feature type="compositionally biased region" description="Polar residues" evidence="1">
    <location>
        <begin position="232"/>
        <end position="245"/>
    </location>
</feature>
<feature type="region of interest" description="Disordered" evidence="1">
    <location>
        <begin position="1"/>
        <end position="63"/>
    </location>
</feature>
<feature type="region of interest" description="Disordered" evidence="1">
    <location>
        <begin position="80"/>
        <end position="107"/>
    </location>
</feature>
<reference evidence="2 3" key="2">
    <citation type="submission" date="2018-11" db="EMBL/GenBank/DDBJ databases">
        <authorList>
            <consortium name="Pathogen Informatics"/>
        </authorList>
    </citation>
    <scope>NUCLEOTIDE SEQUENCE [LARGE SCALE GENOMIC DNA]</scope>
    <source>
        <strain evidence="2 3">Egypt</strain>
    </source>
</reference>
<evidence type="ECO:0000256" key="1">
    <source>
        <dbReference type="SAM" id="MobiDB-lite"/>
    </source>
</evidence>
<keyword evidence="3" id="KW-1185">Reference proteome</keyword>
<evidence type="ECO:0000313" key="3">
    <source>
        <dbReference type="Proteomes" id="UP000272942"/>
    </source>
</evidence>
<reference evidence="4" key="1">
    <citation type="submission" date="2016-06" db="UniProtKB">
        <authorList>
            <consortium name="WormBaseParasite"/>
        </authorList>
    </citation>
    <scope>IDENTIFICATION</scope>
</reference>
<proteinExistence type="predicted"/>
<dbReference type="AlphaFoldDB" id="A0A183AJM0"/>
<evidence type="ECO:0000313" key="4">
    <source>
        <dbReference type="WBParaSite" id="ECPE_0000717101-mRNA-1"/>
    </source>
</evidence>
<dbReference type="Proteomes" id="UP000272942">
    <property type="component" value="Unassembled WGS sequence"/>
</dbReference>
<dbReference type="EMBL" id="UZAN01044236">
    <property type="protein sequence ID" value="VDP80327.1"/>
    <property type="molecule type" value="Genomic_DNA"/>
</dbReference>
<feature type="region of interest" description="Disordered" evidence="1">
    <location>
        <begin position="225"/>
        <end position="245"/>
    </location>
</feature>
<organism evidence="4">
    <name type="scientific">Echinostoma caproni</name>
    <dbReference type="NCBI Taxonomy" id="27848"/>
    <lineage>
        <taxon>Eukaryota</taxon>
        <taxon>Metazoa</taxon>
        <taxon>Spiralia</taxon>
        <taxon>Lophotrochozoa</taxon>
        <taxon>Platyhelminthes</taxon>
        <taxon>Trematoda</taxon>
        <taxon>Digenea</taxon>
        <taxon>Plagiorchiida</taxon>
        <taxon>Echinostomata</taxon>
        <taxon>Echinostomatoidea</taxon>
        <taxon>Echinostomatidae</taxon>
        <taxon>Echinostoma</taxon>
    </lineage>
</organism>
<feature type="compositionally biased region" description="Polar residues" evidence="1">
    <location>
        <begin position="1"/>
        <end position="10"/>
    </location>
</feature>
<feature type="compositionally biased region" description="Low complexity" evidence="1">
    <location>
        <begin position="84"/>
        <end position="97"/>
    </location>
</feature>
<sequence>MYLPNHTGTGNEAPAKKQKPTQKASFSGGKLRNQLRSLIRSSRKSSAENTPDPRSSADVYRDGPIPILTPALLLEQSVREDAPESLLNPSPSPSQNSGTNTYDSLPPLPLSNEPITESLIVQAKSNYVEPRETNKAAPRRFHNTISHLRSPRHAMALTPEPEPHASPYYPHQHLTIVERHALRGLQHAELLRRRLTGTDEELPHLQHRRPTDATVSSSIPTIQLNGHERTPSAENPQPEQMQLGPVQTRTRRAITHAQQAESDLHMPVMGRLQTSFVVNQSGLLGPTVRLSTSSAAFLRNA</sequence>
<name>A0A183AJM0_9TREM</name>